<dbReference type="RefSeq" id="WP_208095618.1">
    <property type="nucleotide sequence ID" value="NZ_JAGDYM010000004.1"/>
</dbReference>
<evidence type="ECO:0000256" key="5">
    <source>
        <dbReference type="SAM" id="MobiDB-lite"/>
    </source>
</evidence>
<dbReference type="SUPFAM" id="SSF52540">
    <property type="entry name" value="P-loop containing nucleoside triphosphate hydrolases"/>
    <property type="match status" value="2"/>
</dbReference>
<dbReference type="AlphaFoldDB" id="A0A939MH61"/>
<dbReference type="CDD" id="cd03257">
    <property type="entry name" value="ABC_NikE_OppD_transporters"/>
    <property type="match status" value="2"/>
</dbReference>
<organism evidence="7 8">
    <name type="scientific">Leucobacter weissii</name>
    <dbReference type="NCBI Taxonomy" id="1983706"/>
    <lineage>
        <taxon>Bacteria</taxon>
        <taxon>Bacillati</taxon>
        <taxon>Actinomycetota</taxon>
        <taxon>Actinomycetes</taxon>
        <taxon>Micrococcales</taxon>
        <taxon>Microbacteriaceae</taxon>
        <taxon>Leucobacter</taxon>
    </lineage>
</organism>
<dbReference type="PROSITE" id="PS00211">
    <property type="entry name" value="ABC_TRANSPORTER_1"/>
    <property type="match status" value="2"/>
</dbReference>
<keyword evidence="8" id="KW-1185">Reference proteome</keyword>
<sequence length="584" mass="62415">MSAPPLEVSGLRVSIGGRPLLHDLSFALAPGERLGFIGGSGSGKTVTALAIAGLLPEDAEVRGSIRLGDRELVGLGERELSEIRGDLIGTVFQEPKTALNPLRRLGRQMTEALSVHYNLSRAERRAAALRLAERVGLGEPERMVRAYPHEVSGGQRQRAAIAAAVSADPVLLLADEPTTALDVTVQRGILRLFRDLTEGDGCSLVFISHDLAVVSDVTERVLVFAEGRIVEEGPVSEILDAPRHPVTRALVDAARSPALQAPAPPLPAPNPASPARSPSRALLPPSPWQDPESETRIPVNPPTKPAFASPISDAGGGARASGAAGAALVEARDLTKRYRVTATKVFEGAGETTALDGVDLAVERGQSLAIVGESGSGKSTLLRLLLGLSRPTAGEVRFDGRTVDPARDRLLWLRRRTGIVLQDPYASFDPRRTIGQTVAEPLVATSAAGDHRLAVREILDRLELPGDAADRYPYEFSGGQRQRIALARALVHRPDLLLADEPVSALDVLVRGRLLDLLAGLHREFGLTLVTVTHDLSIVPRLAERIAVMREGRVIEQGPTSEILAAPRDPYTRELIAALPRLPE</sequence>
<feature type="compositionally biased region" description="Low complexity" evidence="5">
    <location>
        <begin position="273"/>
        <end position="283"/>
    </location>
</feature>
<keyword evidence="2" id="KW-0813">Transport</keyword>
<proteinExistence type="inferred from homology"/>
<feature type="region of interest" description="Disordered" evidence="5">
    <location>
        <begin position="259"/>
        <end position="320"/>
    </location>
</feature>
<evidence type="ECO:0000256" key="3">
    <source>
        <dbReference type="ARBA" id="ARBA00022741"/>
    </source>
</evidence>
<accession>A0A939MH61</accession>
<gene>
    <name evidence="7" type="ORF">J4H92_02615</name>
</gene>
<feature type="compositionally biased region" description="Pro residues" evidence="5">
    <location>
        <begin position="262"/>
        <end position="272"/>
    </location>
</feature>
<feature type="domain" description="ABC transporter" evidence="6">
    <location>
        <begin position="329"/>
        <end position="576"/>
    </location>
</feature>
<reference evidence="7" key="1">
    <citation type="submission" date="2021-03" db="EMBL/GenBank/DDBJ databases">
        <title>Leucobacter chromiisoli sp. nov., isolated from chromium-containing soil of chemical plant.</title>
        <authorList>
            <person name="Xu Z."/>
        </authorList>
    </citation>
    <scope>NUCLEOTIDE SEQUENCE</scope>
    <source>
        <strain evidence="7">S27</strain>
    </source>
</reference>
<dbReference type="PANTHER" id="PTHR43776">
    <property type="entry name" value="TRANSPORT ATP-BINDING PROTEIN"/>
    <property type="match status" value="1"/>
</dbReference>
<dbReference type="EMBL" id="JAGDYM010000004">
    <property type="protein sequence ID" value="MBO1900839.1"/>
    <property type="molecule type" value="Genomic_DNA"/>
</dbReference>
<dbReference type="Pfam" id="PF08352">
    <property type="entry name" value="oligo_HPY"/>
    <property type="match status" value="2"/>
</dbReference>
<dbReference type="InterPro" id="IPR050319">
    <property type="entry name" value="ABC_transp_ATP-bind"/>
</dbReference>
<dbReference type="InterPro" id="IPR003593">
    <property type="entry name" value="AAA+_ATPase"/>
</dbReference>
<keyword evidence="4 7" id="KW-0067">ATP-binding</keyword>
<name>A0A939MH61_9MICO</name>
<dbReference type="NCBIfam" id="NF008453">
    <property type="entry name" value="PRK11308.1"/>
    <property type="match status" value="2"/>
</dbReference>
<evidence type="ECO:0000259" key="6">
    <source>
        <dbReference type="PROSITE" id="PS50893"/>
    </source>
</evidence>
<dbReference type="GO" id="GO:0055085">
    <property type="term" value="P:transmembrane transport"/>
    <property type="evidence" value="ECO:0007669"/>
    <property type="project" value="UniProtKB-ARBA"/>
</dbReference>
<evidence type="ECO:0000256" key="4">
    <source>
        <dbReference type="ARBA" id="ARBA00022840"/>
    </source>
</evidence>
<evidence type="ECO:0000256" key="2">
    <source>
        <dbReference type="ARBA" id="ARBA00022448"/>
    </source>
</evidence>
<dbReference type="InterPro" id="IPR013563">
    <property type="entry name" value="Oligopep_ABC_C"/>
</dbReference>
<evidence type="ECO:0000313" key="7">
    <source>
        <dbReference type="EMBL" id="MBO1900839.1"/>
    </source>
</evidence>
<dbReference type="SMART" id="SM00382">
    <property type="entry name" value="AAA"/>
    <property type="match status" value="2"/>
</dbReference>
<feature type="domain" description="ABC transporter" evidence="6">
    <location>
        <begin position="6"/>
        <end position="251"/>
    </location>
</feature>
<comment type="similarity">
    <text evidence="1">Belongs to the ABC transporter superfamily.</text>
</comment>
<dbReference type="Proteomes" id="UP000664382">
    <property type="component" value="Unassembled WGS sequence"/>
</dbReference>
<dbReference type="Gene3D" id="3.40.50.300">
    <property type="entry name" value="P-loop containing nucleotide triphosphate hydrolases"/>
    <property type="match status" value="2"/>
</dbReference>
<dbReference type="GO" id="GO:0015833">
    <property type="term" value="P:peptide transport"/>
    <property type="evidence" value="ECO:0007669"/>
    <property type="project" value="InterPro"/>
</dbReference>
<dbReference type="GO" id="GO:0016887">
    <property type="term" value="F:ATP hydrolysis activity"/>
    <property type="evidence" value="ECO:0007669"/>
    <property type="project" value="InterPro"/>
</dbReference>
<evidence type="ECO:0000256" key="1">
    <source>
        <dbReference type="ARBA" id="ARBA00005417"/>
    </source>
</evidence>
<dbReference type="InterPro" id="IPR017871">
    <property type="entry name" value="ABC_transporter-like_CS"/>
</dbReference>
<comment type="caution">
    <text evidence="7">The sequence shown here is derived from an EMBL/GenBank/DDBJ whole genome shotgun (WGS) entry which is preliminary data.</text>
</comment>
<dbReference type="GO" id="GO:0005524">
    <property type="term" value="F:ATP binding"/>
    <property type="evidence" value="ECO:0007669"/>
    <property type="project" value="UniProtKB-KW"/>
</dbReference>
<dbReference type="PANTHER" id="PTHR43776:SF7">
    <property type="entry name" value="D,D-DIPEPTIDE TRANSPORT ATP-BINDING PROTEIN DDPF-RELATED"/>
    <property type="match status" value="1"/>
</dbReference>
<protein>
    <submittedName>
        <fullName evidence="7">ABC transporter ATP-binding protein</fullName>
    </submittedName>
</protein>
<evidence type="ECO:0000313" key="8">
    <source>
        <dbReference type="Proteomes" id="UP000664382"/>
    </source>
</evidence>
<dbReference type="PROSITE" id="PS50893">
    <property type="entry name" value="ABC_TRANSPORTER_2"/>
    <property type="match status" value="2"/>
</dbReference>
<dbReference type="InterPro" id="IPR027417">
    <property type="entry name" value="P-loop_NTPase"/>
</dbReference>
<keyword evidence="3" id="KW-0547">Nucleotide-binding</keyword>
<dbReference type="Pfam" id="PF00005">
    <property type="entry name" value="ABC_tran"/>
    <property type="match status" value="2"/>
</dbReference>
<dbReference type="InterPro" id="IPR003439">
    <property type="entry name" value="ABC_transporter-like_ATP-bd"/>
</dbReference>